<dbReference type="InterPro" id="IPR028994">
    <property type="entry name" value="Integrin_alpha_N"/>
</dbReference>
<dbReference type="SMART" id="SM00191">
    <property type="entry name" value="Int_alpha"/>
    <property type="match status" value="6"/>
</dbReference>
<dbReference type="PANTHER" id="PTHR46580">
    <property type="entry name" value="SENSOR KINASE-RELATED"/>
    <property type="match status" value="1"/>
</dbReference>
<sequence length="2107" mass="229056">MITGILVVYINTAKKATPICSFTLKSTVRNPNNTDSHPHSVAIADFNNDNWLDFTVANSNTDNVGVFFGYGNETFATQIKYSTGLGSMPYAVAVGDLNSDYQVDIIVANFGTNNIGIFLGAGHGSFTRQLTFSTASSHPRYVTVGNFNNDAHVDIIFVNYGTNNIGIFFGYGDGNFTSEITFSTEYDSLPFALAIGDFNEDNNLDVAVANYGTNNVGIFLSYGNGSFASQMTFSTGMNSHPYSIAIGYLNNDTQLDIVVANSGTNNVGVLFGHANGTFEIETTYFTGNSSSPFSVVLADLNNDLTLDIVVANSGMDNVGVLFGYGNGSFAKQREFATGINSYPLSLAIGDFNKDNRSDIAISNYGTNHVDVLFGNNYATFSPQVTYTTGDASGPNSVAIGYLNNDSHLDIVVANCWNNNVGVFLGNGDGSFSTQTSYSTSLYSLPYSVVLADVNLDGRLDIVVANSGTDSINILLGYGDGTFVNSKNYSTGYNSEQYSVAIGDLNNDNKLDIVVANFDANNIGILLGYGDGTFSTQTTFLTGSSSSPNSVALGDFNNDHYLDIVIALFGYSYIGVVLGLGNGTFSEQVLYSTGSRATPSSVSIGDFNNDDRLDIVAAISFYWTNGIGIFLGDGSGSFAIIELFVTGFGSSPYWTTIGDFNNDNNLDVVVTNLGTNNIGVFFGLGDGTFLDQETYSTGESSQPYSVAVGDFNNDTRLDIAVGNYGTSNIGVFLGIDVPTFVSVETYSTGSSSLPYSIVVNDFNNDTELDMVVANYGTDSVGVFFGYANATFSSQTTYSTGFLSFPTSLVVGDFNGDDKLDIAVANSVADNVGVLFGLGNRNFTTLVTYPTGSDSNPKSIATGDFNNDNRLDIVVANSGMDNVAVILRYDAGFFQGQITYSTGDTSQPLSVAIGDFNNDQRLDIVVANSWNYNLGIFLGYGNGTFSGQMTYPTGDGSLPQTVVIGDVNNDSHLDIIVANSWNNNVGIFLGHGDGNFSNQTTYSTGASSVPVSVAVGDFNDDGRLDIVTANYWAFNISIFLNYGNGTFSNRTTYSTGSVSKPNSVVVGDFNNDSKLDIAVTNQGSENIVIFLGYGNGSFVRQRIYSTGNNSQPTTMATGDFNNDAILDITVANFGTGNIGVFLGYGDGTFSNQMTFATGNNSHPWWVAVGDFNNDNRPDIATANSGTNNIGVLLGCTNGTFFNQMTYSTGNSSSPISVAIGDFNNNSRLDIVAANRDRGSIGIFLGYAQETFLTAPAYSTGSSSRPVFVASGDFDHDNRLDIAVANNGTDNIMILLGSGLGTFSRQTNYTNGDGSHPYSIAIADFNNDSLLDIAVANYGSNNIGIRLGYGDGTLSNQTTYFTGEGSHPYSVVVCDFNNDTHLDIAAANYGSNDVSLFLGYGNGSFMSQYTFSGGFESHPSALAVGDVNGDHVMDIIVANSGYGNYEVYVKISMTTKPLQLVFFLNLLPFAVAWYSCPFNDGSLKKTIQNDITIQAECMYLTSPLEWNEFNPNTFDGLHYNSTKTISLTDLHIKRLYFSDLPPQNTSNVKHIINYWLLNGGGGSQYGMEPFGLSMLKQIIQNKYHQTYRQTHPIVYLFQYRGAGFSKPSIHCYTAKTWIECARELIQTTVPSSVNDSLKIIHAMTNQNIAQDLQYQIQYSINQSQSISPTSTYIYGLSQSTAIIQYYLSIQSINSHLQTIDGIILDGIMSIKRSDAFQNQIKSINHRFYLYLSKCQNDIFCAKTFARVTGTDQDIITVVLTLEMLFRTNLTNPICTINLGLNNWNSLMLIVGQSIELIGVRPLAIILIARLYRCSIEDQRVLSRAFPILIALTEQSLTSSLVDPPDVYPDDGNVLSITTIWSDFVVFTLEENFKTNVGFFNDFCINSAVINEYYLAPTGPLPVCREIQQSKYNFTIPSEFTDILYTKNPRYWGQFQVNSQIFRSKKHGALLLNGDLDYNSPLYSAKLSQIWFQSEHIPTKLIEMKGLTHVTSVQSYTKQGGFESTTCADQIIVQILYQNELDLSLDTIDYTCSSKENLIAIDWLYLNPHVNQRLCTLFGNSTTNYWGVNTTVEGFTERTVKLTANHSERLYAELIYFISSIVLLHWISMSM</sequence>
<dbReference type="InterPro" id="IPR013519">
    <property type="entry name" value="Int_alpha_beta-p"/>
</dbReference>
<keyword evidence="1" id="KW-0732">Signal</keyword>
<evidence type="ECO:0000256" key="2">
    <source>
        <dbReference type="ARBA" id="ARBA00022737"/>
    </source>
</evidence>
<dbReference type="SUPFAM" id="SSF69318">
    <property type="entry name" value="Integrin alpha N-terminal domain"/>
    <property type="match status" value="4"/>
</dbReference>
<dbReference type="InterPro" id="IPR013517">
    <property type="entry name" value="FG-GAP"/>
</dbReference>
<evidence type="ECO:0000256" key="1">
    <source>
        <dbReference type="ARBA" id="ARBA00022729"/>
    </source>
</evidence>
<gene>
    <name evidence="4" type="ORF">KQP761_LOCUS25946</name>
</gene>
<evidence type="ECO:0000256" key="3">
    <source>
        <dbReference type="ARBA" id="ARBA00023180"/>
    </source>
</evidence>
<dbReference type="Pfam" id="PF13517">
    <property type="entry name" value="FG-GAP_3"/>
    <property type="match status" value="12"/>
</dbReference>
<name>A0A816CZC2_9BILA</name>
<evidence type="ECO:0000313" key="5">
    <source>
        <dbReference type="Proteomes" id="UP000663834"/>
    </source>
</evidence>
<reference evidence="4" key="1">
    <citation type="submission" date="2021-02" db="EMBL/GenBank/DDBJ databases">
        <authorList>
            <person name="Nowell W R."/>
        </authorList>
    </citation>
    <scope>NUCLEOTIDE SEQUENCE</scope>
</reference>
<proteinExistence type="predicted"/>
<protein>
    <submittedName>
        <fullName evidence="4">Uncharacterized protein</fullName>
    </submittedName>
</protein>
<organism evidence="4 5">
    <name type="scientific">Rotaria magnacalcarata</name>
    <dbReference type="NCBI Taxonomy" id="392030"/>
    <lineage>
        <taxon>Eukaryota</taxon>
        <taxon>Metazoa</taxon>
        <taxon>Spiralia</taxon>
        <taxon>Gnathifera</taxon>
        <taxon>Rotifera</taxon>
        <taxon>Eurotatoria</taxon>
        <taxon>Bdelloidea</taxon>
        <taxon>Philodinida</taxon>
        <taxon>Philodinidae</taxon>
        <taxon>Rotaria</taxon>
    </lineage>
</organism>
<dbReference type="Proteomes" id="UP000663834">
    <property type="component" value="Unassembled WGS sequence"/>
</dbReference>
<dbReference type="Gene3D" id="2.130.10.130">
    <property type="entry name" value="Integrin alpha, N-terminal"/>
    <property type="match status" value="3"/>
</dbReference>
<dbReference type="OrthoDB" id="10022113at2759"/>
<comment type="caution">
    <text evidence="4">The sequence shown here is derived from an EMBL/GenBank/DDBJ whole genome shotgun (WGS) entry which is preliminary data.</text>
</comment>
<accession>A0A816CZC2</accession>
<keyword evidence="2" id="KW-0677">Repeat</keyword>
<dbReference type="EMBL" id="CAJNOW010014133">
    <property type="protein sequence ID" value="CAF1629691.1"/>
    <property type="molecule type" value="Genomic_DNA"/>
</dbReference>
<evidence type="ECO:0000313" key="4">
    <source>
        <dbReference type="EMBL" id="CAF1629691.1"/>
    </source>
</evidence>
<keyword evidence="3" id="KW-0325">Glycoprotein</keyword>
<dbReference type="Gene3D" id="2.30.30.100">
    <property type="match status" value="15"/>
</dbReference>
<dbReference type="PANTHER" id="PTHR46580:SF4">
    <property type="entry name" value="ATP_GTP-BINDING PROTEIN"/>
    <property type="match status" value="1"/>
</dbReference>